<evidence type="ECO:0000256" key="5">
    <source>
        <dbReference type="ARBA" id="ARBA00022729"/>
    </source>
</evidence>
<evidence type="ECO:0000256" key="8">
    <source>
        <dbReference type="ARBA" id="ARBA00023180"/>
    </source>
</evidence>
<feature type="signal peptide" evidence="12">
    <location>
        <begin position="1"/>
        <end position="36"/>
    </location>
</feature>
<comment type="similarity">
    <text evidence="3">Belongs to the glycosyl hydrolase 76 family.</text>
</comment>
<dbReference type="PANTHER" id="PTHR12145:SF36">
    <property type="entry name" value="MANNAN ENDO-1,6-ALPHA-MANNOSIDASE DCW1"/>
    <property type="match status" value="1"/>
</dbReference>
<feature type="region of interest" description="Disordered" evidence="10">
    <location>
        <begin position="546"/>
        <end position="635"/>
    </location>
</feature>
<keyword evidence="9" id="KW-0326">Glycosidase</keyword>
<sequence>MLSNRHHDHGGLPSLRQLSQSLSWLLLLVWSPFTQAAYNLDLNSTDSIKEVSKSLMEDMLTFYHGDEPGQEPGLLPQPYYWWAAGAMFGTLVDYWYYTGDDSYVNLTTTGLLAQVGEHNDYMPKAQVLNEGNDDQGFWGLAVMAAAEYNFPNPPEDKPQWLGLAQAVFNTQAARWDEGHCGGGLRWQIFEWNNGYDYKNSISNGCFFAIAARLALFTGNTSYSDWAERTWDWMIGADLIDKNGYVYDGGHIQDNCTQLTPFQWTYNAGVFINGASAMYNMTGEQKWKDRLDLLLDGVKVFFTGPDKNIMTEVACEPVNLCNLDQQSFKAYLSRWLAATTKWVPGTSDFIMPYLRATAEAAIEECTGGNDGRMCGLHWINATWDGTTGVGQQMAVAEVVMANMIDSRPDAKTLKTGGTSKADPGAGGGDIGRTIPEGRTYRPLNAGDIVGAIILTVLFGGGFLAGILFVMLDETSDRTTKQQFLGAKSSAIAMFKGGAAAGAAALQKRNSQDNEKGAAGTIISERSSQTSSDGLEIMQAPVVAFGHVRSVSEPDRNQRRLSSMPRGWPHNPSLRASQIDEPSAMQPSASNLYGSWQSRSLEGVASQPTTVQEVPKAPQPPRRKPVASNRRSGSINE</sequence>
<evidence type="ECO:0000256" key="2">
    <source>
        <dbReference type="ARBA" id="ARBA00004308"/>
    </source>
</evidence>
<dbReference type="EC" id="3.2.1.101" evidence="4"/>
<evidence type="ECO:0000256" key="1">
    <source>
        <dbReference type="ARBA" id="ARBA00001452"/>
    </source>
</evidence>
<keyword evidence="5 12" id="KW-0732">Signal</keyword>
<protein>
    <recommendedName>
        <fullName evidence="4">mannan endo-1,6-alpha-mannosidase</fullName>
        <ecNumber evidence="4">3.2.1.101</ecNumber>
    </recommendedName>
</protein>
<feature type="region of interest" description="Disordered" evidence="10">
    <location>
        <begin position="410"/>
        <end position="432"/>
    </location>
</feature>
<dbReference type="GO" id="GO:0016052">
    <property type="term" value="P:carbohydrate catabolic process"/>
    <property type="evidence" value="ECO:0007669"/>
    <property type="project" value="InterPro"/>
</dbReference>
<feature type="chain" id="PRO_5041413658" description="mannan endo-1,6-alpha-mannosidase" evidence="12">
    <location>
        <begin position="37"/>
        <end position="635"/>
    </location>
</feature>
<keyword evidence="11" id="KW-1133">Transmembrane helix</keyword>
<dbReference type="InterPro" id="IPR008928">
    <property type="entry name" value="6-hairpin_glycosidase_sf"/>
</dbReference>
<organism evidence="13 14">
    <name type="scientific">Sarocladium strictum</name>
    <name type="common">Black bundle disease fungus</name>
    <name type="synonym">Acremonium strictum</name>
    <dbReference type="NCBI Taxonomy" id="5046"/>
    <lineage>
        <taxon>Eukaryota</taxon>
        <taxon>Fungi</taxon>
        <taxon>Dikarya</taxon>
        <taxon>Ascomycota</taxon>
        <taxon>Pezizomycotina</taxon>
        <taxon>Sordariomycetes</taxon>
        <taxon>Hypocreomycetidae</taxon>
        <taxon>Hypocreales</taxon>
        <taxon>Sarocladiaceae</taxon>
        <taxon>Sarocladium</taxon>
    </lineage>
</organism>
<dbReference type="GO" id="GO:0012505">
    <property type="term" value="C:endomembrane system"/>
    <property type="evidence" value="ECO:0007669"/>
    <property type="project" value="UniProtKB-SubCell"/>
</dbReference>
<evidence type="ECO:0000256" key="10">
    <source>
        <dbReference type="SAM" id="MobiDB-lite"/>
    </source>
</evidence>
<evidence type="ECO:0000256" key="11">
    <source>
        <dbReference type="SAM" id="Phobius"/>
    </source>
</evidence>
<dbReference type="Proteomes" id="UP001175261">
    <property type="component" value="Unassembled WGS sequence"/>
</dbReference>
<keyword evidence="14" id="KW-1185">Reference proteome</keyword>
<keyword evidence="8" id="KW-0325">Glycoprotein</keyword>
<evidence type="ECO:0000256" key="3">
    <source>
        <dbReference type="ARBA" id="ARBA00009699"/>
    </source>
</evidence>
<accession>A0AA39L8J8</accession>
<feature type="region of interest" description="Disordered" evidence="10">
    <location>
        <begin position="504"/>
        <end position="530"/>
    </location>
</feature>
<evidence type="ECO:0000313" key="14">
    <source>
        <dbReference type="Proteomes" id="UP001175261"/>
    </source>
</evidence>
<evidence type="ECO:0000256" key="6">
    <source>
        <dbReference type="ARBA" id="ARBA00022801"/>
    </source>
</evidence>
<dbReference type="InterPro" id="IPR014480">
    <property type="entry name" value="Mannan-1_6-alpha_mannosidase"/>
</dbReference>
<keyword evidence="6" id="KW-0378">Hydrolase</keyword>
<gene>
    <name evidence="13" type="ORF">NLU13_4044</name>
</gene>
<comment type="caution">
    <text evidence="13">The sequence shown here is derived from an EMBL/GenBank/DDBJ whole genome shotgun (WGS) entry which is preliminary data.</text>
</comment>
<dbReference type="EMBL" id="JAPDFR010000003">
    <property type="protein sequence ID" value="KAK0387799.1"/>
    <property type="molecule type" value="Genomic_DNA"/>
</dbReference>
<proteinExistence type="inferred from homology"/>
<dbReference type="Gene3D" id="1.50.10.20">
    <property type="match status" value="1"/>
</dbReference>
<reference evidence="13" key="1">
    <citation type="submission" date="2022-10" db="EMBL/GenBank/DDBJ databases">
        <title>Determination and structural analysis of whole genome sequence of Sarocladium strictum F4-1.</title>
        <authorList>
            <person name="Hu L."/>
            <person name="Jiang Y."/>
        </authorList>
    </citation>
    <scope>NUCLEOTIDE SEQUENCE</scope>
    <source>
        <strain evidence="13">F4-1</strain>
    </source>
</reference>
<comment type="catalytic activity">
    <reaction evidence="1">
        <text>Random hydrolysis of (1-&gt;6)-alpha-D-mannosidic linkages in unbranched (1-&gt;6)-mannans.</text>
        <dbReference type="EC" id="3.2.1.101"/>
    </reaction>
</comment>
<dbReference type="FunFam" id="1.50.10.20:FF:000006">
    <property type="entry name" value="Mannan endo-1,6-alpha-mannosidase"/>
    <property type="match status" value="1"/>
</dbReference>
<comment type="subcellular location">
    <subcellularLocation>
        <location evidence="2">Endomembrane system</location>
    </subcellularLocation>
</comment>
<feature type="compositionally biased region" description="Polar residues" evidence="10">
    <location>
        <begin position="583"/>
        <end position="610"/>
    </location>
</feature>
<evidence type="ECO:0000256" key="7">
    <source>
        <dbReference type="ARBA" id="ARBA00023136"/>
    </source>
</evidence>
<keyword evidence="7 11" id="KW-0472">Membrane</keyword>
<dbReference type="PANTHER" id="PTHR12145">
    <property type="entry name" value="MANNAN ENDO-1,6-ALPHA-MANNOSIDASE DCW1"/>
    <property type="match status" value="1"/>
</dbReference>
<keyword evidence="11" id="KW-0812">Transmembrane</keyword>
<evidence type="ECO:0000313" key="13">
    <source>
        <dbReference type="EMBL" id="KAK0387799.1"/>
    </source>
</evidence>
<dbReference type="GO" id="GO:0009272">
    <property type="term" value="P:fungal-type cell wall biogenesis"/>
    <property type="evidence" value="ECO:0007669"/>
    <property type="project" value="TreeGrafter"/>
</dbReference>
<dbReference type="GO" id="GO:0008496">
    <property type="term" value="F:mannan endo-1,6-alpha-mannosidase activity"/>
    <property type="evidence" value="ECO:0007669"/>
    <property type="project" value="UniProtKB-EC"/>
</dbReference>
<dbReference type="SUPFAM" id="SSF48208">
    <property type="entry name" value="Six-hairpin glycosidases"/>
    <property type="match status" value="1"/>
</dbReference>
<name>A0AA39L8J8_SARSR</name>
<feature type="transmembrane region" description="Helical" evidence="11">
    <location>
        <begin position="447"/>
        <end position="470"/>
    </location>
</feature>
<evidence type="ECO:0000256" key="12">
    <source>
        <dbReference type="SAM" id="SignalP"/>
    </source>
</evidence>
<evidence type="ECO:0000256" key="9">
    <source>
        <dbReference type="ARBA" id="ARBA00023295"/>
    </source>
</evidence>
<dbReference type="InterPro" id="IPR005198">
    <property type="entry name" value="Glyco_hydro_76"/>
</dbReference>
<dbReference type="AlphaFoldDB" id="A0AA39L8J8"/>
<evidence type="ECO:0000256" key="4">
    <source>
        <dbReference type="ARBA" id="ARBA00012350"/>
    </source>
</evidence>
<dbReference type="Pfam" id="PF03663">
    <property type="entry name" value="Glyco_hydro_76"/>
    <property type="match status" value="1"/>
</dbReference>